<feature type="region of interest" description="Disordered" evidence="1">
    <location>
        <begin position="247"/>
        <end position="268"/>
    </location>
</feature>
<dbReference type="PANTHER" id="PTHR48125">
    <property type="entry name" value="LP07818P1"/>
    <property type="match status" value="1"/>
</dbReference>
<organism evidence="2 3">
    <name type="scientific">Bimuria novae-zelandiae CBS 107.79</name>
    <dbReference type="NCBI Taxonomy" id="1447943"/>
    <lineage>
        <taxon>Eukaryota</taxon>
        <taxon>Fungi</taxon>
        <taxon>Dikarya</taxon>
        <taxon>Ascomycota</taxon>
        <taxon>Pezizomycotina</taxon>
        <taxon>Dothideomycetes</taxon>
        <taxon>Pleosporomycetidae</taxon>
        <taxon>Pleosporales</taxon>
        <taxon>Massarineae</taxon>
        <taxon>Didymosphaeriaceae</taxon>
        <taxon>Bimuria</taxon>
    </lineage>
</organism>
<gene>
    <name evidence="2" type="ORF">BU23DRAFT_594525</name>
</gene>
<dbReference type="Proteomes" id="UP000800036">
    <property type="component" value="Unassembled WGS sequence"/>
</dbReference>
<evidence type="ECO:0000256" key="1">
    <source>
        <dbReference type="SAM" id="MobiDB-lite"/>
    </source>
</evidence>
<evidence type="ECO:0000313" key="3">
    <source>
        <dbReference type="Proteomes" id="UP000800036"/>
    </source>
</evidence>
<feature type="compositionally biased region" description="Low complexity" evidence="1">
    <location>
        <begin position="7"/>
        <end position="22"/>
    </location>
</feature>
<dbReference type="PANTHER" id="PTHR48125:SF10">
    <property type="entry name" value="OS12G0136300 PROTEIN"/>
    <property type="match status" value="1"/>
</dbReference>
<evidence type="ECO:0000313" key="2">
    <source>
        <dbReference type="EMBL" id="KAF1980223.1"/>
    </source>
</evidence>
<name>A0A6A5VR99_9PLEO</name>
<reference evidence="2" key="1">
    <citation type="journal article" date="2020" name="Stud. Mycol.">
        <title>101 Dothideomycetes genomes: a test case for predicting lifestyles and emergence of pathogens.</title>
        <authorList>
            <person name="Haridas S."/>
            <person name="Albert R."/>
            <person name="Binder M."/>
            <person name="Bloem J."/>
            <person name="Labutti K."/>
            <person name="Salamov A."/>
            <person name="Andreopoulos B."/>
            <person name="Baker S."/>
            <person name="Barry K."/>
            <person name="Bills G."/>
            <person name="Bluhm B."/>
            <person name="Cannon C."/>
            <person name="Castanera R."/>
            <person name="Culley D."/>
            <person name="Daum C."/>
            <person name="Ezra D."/>
            <person name="Gonzalez J."/>
            <person name="Henrissat B."/>
            <person name="Kuo A."/>
            <person name="Liang C."/>
            <person name="Lipzen A."/>
            <person name="Lutzoni F."/>
            <person name="Magnuson J."/>
            <person name="Mondo S."/>
            <person name="Nolan M."/>
            <person name="Ohm R."/>
            <person name="Pangilinan J."/>
            <person name="Park H.-J."/>
            <person name="Ramirez L."/>
            <person name="Alfaro M."/>
            <person name="Sun H."/>
            <person name="Tritt A."/>
            <person name="Yoshinaga Y."/>
            <person name="Zwiers L.-H."/>
            <person name="Turgeon B."/>
            <person name="Goodwin S."/>
            <person name="Spatafora J."/>
            <person name="Crous P."/>
            <person name="Grigoriev I."/>
        </authorList>
    </citation>
    <scope>NUCLEOTIDE SEQUENCE</scope>
    <source>
        <strain evidence="2">CBS 107.79</strain>
    </source>
</reference>
<feature type="compositionally biased region" description="Pro residues" evidence="1">
    <location>
        <begin position="68"/>
        <end position="89"/>
    </location>
</feature>
<feature type="region of interest" description="Disordered" evidence="1">
    <location>
        <begin position="355"/>
        <end position="455"/>
    </location>
</feature>
<feature type="compositionally biased region" description="Low complexity" evidence="1">
    <location>
        <begin position="56"/>
        <end position="67"/>
    </location>
</feature>
<feature type="compositionally biased region" description="Basic and acidic residues" evidence="1">
    <location>
        <begin position="394"/>
        <end position="407"/>
    </location>
</feature>
<feature type="compositionally biased region" description="Basic and acidic residues" evidence="1">
    <location>
        <begin position="415"/>
        <end position="455"/>
    </location>
</feature>
<accession>A0A6A5VR99</accession>
<dbReference type="AlphaFoldDB" id="A0A6A5VR99"/>
<keyword evidence="3" id="KW-1185">Reference proteome</keyword>
<feature type="compositionally biased region" description="Basic residues" evidence="1">
    <location>
        <begin position="364"/>
        <end position="377"/>
    </location>
</feature>
<dbReference type="EMBL" id="ML976656">
    <property type="protein sequence ID" value="KAF1980223.1"/>
    <property type="molecule type" value="Genomic_DNA"/>
</dbReference>
<sequence length="455" mass="51602">MTNTDVPSPQRRQTRSRTGTTRVPTVKATRACRIKATRKVTTSCNTREDSLSRRFPGLLPNLLGPPLSSSPPPAPAPTPAPAPAPTPTPVPPAVAAAAVVVPSSPPRASSPIPGPSYDLDIEYTLRVNRTTKVKDTAVTTRREFVIWDMEDMVENMVRSPASEVEGRDYRVVAIGVAFRAGWRAKMSRSAYKHKTLTDFVESGDALLSDMDRAAETLRGCDFLEMKVDVKIEVTLLQKAFPRTYANEPSSPGQAITPPPVAAAVPRGSRTTQLLRAESQQETRRSMADLLSSIHERWICHEPLCNNFGHWCWVAFTGEHFAIRPSDGETWTNRINEGRESASVEQPPNQLVAFWRSNTGNQLKVHPHTRKGKGKRRPGSTDSSTEEERKRHRKRVEDLRHRRELQRLEDEEEEREEARQQRKYEQERRCRQRQEDEDEQRQLDDLKRRAREVEAR</sequence>
<proteinExistence type="predicted"/>
<feature type="region of interest" description="Disordered" evidence="1">
    <location>
        <begin position="1"/>
        <end position="89"/>
    </location>
</feature>
<dbReference type="OrthoDB" id="3800774at2759"/>
<protein>
    <submittedName>
        <fullName evidence="2">Uncharacterized protein</fullName>
    </submittedName>
</protein>